<feature type="compositionally biased region" description="Acidic residues" evidence="9">
    <location>
        <begin position="486"/>
        <end position="505"/>
    </location>
</feature>
<dbReference type="InterPro" id="IPR042487">
    <property type="entry name" value="RuvBL1/2_DNA/RNA_bd_dom"/>
</dbReference>
<dbReference type="FunFam" id="1.10.8.60:FF:000010">
    <property type="entry name" value="RuvB-like helicase"/>
    <property type="match status" value="1"/>
</dbReference>
<dbReference type="Gene3D" id="3.40.50.300">
    <property type="entry name" value="P-loop containing nucleotide triphosphate hydrolases"/>
    <property type="match status" value="1"/>
</dbReference>
<keyword evidence="6 8" id="KW-0067">ATP-binding</keyword>
<dbReference type="Pfam" id="PF17856">
    <property type="entry name" value="TIP49_C"/>
    <property type="match status" value="1"/>
</dbReference>
<dbReference type="FunFam" id="3.40.50.300:FF:002221">
    <property type="entry name" value="RuvB-like 2"/>
    <property type="match status" value="2"/>
</dbReference>
<dbReference type="FunCoup" id="A2E2N8">
    <property type="interactions" value="817"/>
</dbReference>
<dbReference type="eggNOG" id="KOG2680">
    <property type="taxonomic scope" value="Eukaryota"/>
</dbReference>
<evidence type="ECO:0000256" key="7">
    <source>
        <dbReference type="ARBA" id="ARBA00023242"/>
    </source>
</evidence>
<evidence type="ECO:0000256" key="1">
    <source>
        <dbReference type="ARBA" id="ARBA00004123"/>
    </source>
</evidence>
<feature type="region of interest" description="Disordered" evidence="9">
    <location>
        <begin position="460"/>
        <end position="505"/>
    </location>
</feature>
<dbReference type="InterPro" id="IPR027238">
    <property type="entry name" value="RuvB-like"/>
</dbReference>
<dbReference type="GO" id="GO:0000492">
    <property type="term" value="P:box C/D snoRNP assembly"/>
    <property type="evidence" value="ECO:0000318"/>
    <property type="project" value="GO_Central"/>
</dbReference>
<reference evidence="11" key="2">
    <citation type="journal article" date="2007" name="Science">
        <title>Draft genome sequence of the sexually transmitted pathogen Trichomonas vaginalis.</title>
        <authorList>
            <person name="Carlton J.M."/>
            <person name="Hirt R.P."/>
            <person name="Silva J.C."/>
            <person name="Delcher A.L."/>
            <person name="Schatz M."/>
            <person name="Zhao Q."/>
            <person name="Wortman J.R."/>
            <person name="Bidwell S.L."/>
            <person name="Alsmark U.C.M."/>
            <person name="Besteiro S."/>
            <person name="Sicheritz-Ponten T."/>
            <person name="Noel C.J."/>
            <person name="Dacks J.B."/>
            <person name="Foster P.G."/>
            <person name="Simillion C."/>
            <person name="Van de Peer Y."/>
            <person name="Miranda-Saavedra D."/>
            <person name="Barton G.J."/>
            <person name="Westrop G.D."/>
            <person name="Mueller S."/>
            <person name="Dessi D."/>
            <person name="Fiori P.L."/>
            <person name="Ren Q."/>
            <person name="Paulsen I."/>
            <person name="Zhang H."/>
            <person name="Bastida-Corcuera F.D."/>
            <person name="Simoes-Barbosa A."/>
            <person name="Brown M.T."/>
            <person name="Hayes R.D."/>
            <person name="Mukherjee M."/>
            <person name="Okumura C.Y."/>
            <person name="Schneider R."/>
            <person name="Smith A.J."/>
            <person name="Vanacova S."/>
            <person name="Villalvazo M."/>
            <person name="Haas B.J."/>
            <person name="Pertea M."/>
            <person name="Feldblyum T.V."/>
            <person name="Utterback T.R."/>
            <person name="Shu C.L."/>
            <person name="Osoegawa K."/>
            <person name="de Jong P.J."/>
            <person name="Hrdy I."/>
            <person name="Horvathova L."/>
            <person name="Zubacova Z."/>
            <person name="Dolezal P."/>
            <person name="Malik S.B."/>
            <person name="Logsdon J.M. Jr."/>
            <person name="Henze K."/>
            <person name="Gupta A."/>
            <person name="Wang C.C."/>
            <person name="Dunne R.L."/>
            <person name="Upcroft J.A."/>
            <person name="Upcroft P."/>
            <person name="White O."/>
            <person name="Salzberg S.L."/>
            <person name="Tang P."/>
            <person name="Chiu C.-H."/>
            <person name="Lee Y.-S."/>
            <person name="Embley T.M."/>
            <person name="Coombs G.H."/>
            <person name="Mottram J.C."/>
            <person name="Tachezy J."/>
            <person name="Fraser-Liggett C.M."/>
            <person name="Johnson P.J."/>
        </authorList>
    </citation>
    <scope>NUCLEOTIDE SEQUENCE [LARGE SCALE GENOMIC DNA]</scope>
    <source>
        <strain evidence="11">G3</strain>
    </source>
</reference>
<dbReference type="AlphaFoldDB" id="A2E2N8"/>
<feature type="domain" description="AAA+ ATPase" evidence="10">
    <location>
        <begin position="68"/>
        <end position="362"/>
    </location>
</feature>
<evidence type="ECO:0000256" key="6">
    <source>
        <dbReference type="ARBA" id="ARBA00022840"/>
    </source>
</evidence>
<evidence type="ECO:0000313" key="11">
    <source>
        <dbReference type="EMBL" id="EAY13066.1"/>
    </source>
</evidence>
<dbReference type="Gene3D" id="2.40.50.360">
    <property type="entry name" value="RuvB-like helicase, domain II"/>
    <property type="match status" value="1"/>
</dbReference>
<evidence type="ECO:0000256" key="5">
    <source>
        <dbReference type="ARBA" id="ARBA00022806"/>
    </source>
</evidence>
<dbReference type="SMART" id="SM00382">
    <property type="entry name" value="AAA"/>
    <property type="match status" value="1"/>
</dbReference>
<dbReference type="SMR" id="A2E2N8"/>
<evidence type="ECO:0000256" key="2">
    <source>
        <dbReference type="ARBA" id="ARBA00007519"/>
    </source>
</evidence>
<evidence type="ECO:0000259" key="10">
    <source>
        <dbReference type="SMART" id="SM00382"/>
    </source>
</evidence>
<dbReference type="GO" id="GO:0000812">
    <property type="term" value="C:Swr1 complex"/>
    <property type="evidence" value="ECO:0000318"/>
    <property type="project" value="GO_Central"/>
</dbReference>
<evidence type="ECO:0000256" key="8">
    <source>
        <dbReference type="RuleBase" id="RU363048"/>
    </source>
</evidence>
<comment type="subcellular location">
    <subcellularLocation>
        <location evidence="1">Nucleus</location>
    </subcellularLocation>
</comment>
<dbReference type="InterPro" id="IPR012340">
    <property type="entry name" value="NA-bd_OB-fold"/>
</dbReference>
<dbReference type="GO" id="GO:0031011">
    <property type="term" value="C:Ino80 complex"/>
    <property type="evidence" value="ECO:0000318"/>
    <property type="project" value="GO_Central"/>
</dbReference>
<name>A2E2N8_TRIV3</name>
<reference evidence="11" key="1">
    <citation type="submission" date="2006-10" db="EMBL/GenBank/DDBJ databases">
        <authorList>
            <person name="Amadeo P."/>
            <person name="Zhao Q."/>
            <person name="Wortman J."/>
            <person name="Fraser-Liggett C."/>
            <person name="Carlton J."/>
        </authorList>
    </citation>
    <scope>NUCLEOTIDE SEQUENCE</scope>
    <source>
        <strain evidence="11">G3</strain>
    </source>
</reference>
<keyword evidence="4 8" id="KW-0378">Hydrolase</keyword>
<keyword evidence="8" id="KW-0804">Transcription</keyword>
<sequence>MSVQVPLTKETEVTAVPLERIAAHSHIRGLGLDDMLEARPKSEGLVGQCKARRALGVVMKMIQAGKIAGRAILLAGQPGTGKTALAHALSQSLGPDTPFTSITGSEVFSLEMNKTEALTQALRRSIGVKIHEASEIIEGEIVSIDIDAPSGETTQRTGRIVLKTTDMEAEYDLGPRMIEQLNRLKATVGDVISYDLATSNMTKLGRSFAHAQDFDAAGPQIKYVNTPTDELRTKRETVHTLTLHEIDVVNSRNQGFLALFAGDTGEIKQEVRDSVNNQVAQWQDSKKAEVIPGVLFIDEVHMLDIECFSFLNRAMESENAPIIIMASNRGISKIRGTEEYSPHGIPFDMVQRLTIIPTEPYAEDDLRQILEMRCTEEDVQMSDEALKLLTKIADKRSLRYAMQLIATSSLVANRRHSEEVQPQDITKVLKLFIDKKVSQEYLAQQEAKLGYNEGQKFQEDTNSYIKNDHDLQQPKDDIGIEQIKDDGDEDDNDDDEDELEEEQDE</sequence>
<dbReference type="FunFam" id="2.40.50.360:FF:000001">
    <property type="entry name" value="RuvB-like helicase"/>
    <property type="match status" value="1"/>
</dbReference>
<dbReference type="InterPro" id="IPR010339">
    <property type="entry name" value="TIP49_P-loop"/>
</dbReference>
<comment type="catalytic activity">
    <reaction evidence="8">
        <text>ATP + H2O = ADP + phosphate + H(+)</text>
        <dbReference type="Rhea" id="RHEA:13065"/>
        <dbReference type="ChEBI" id="CHEBI:15377"/>
        <dbReference type="ChEBI" id="CHEBI:15378"/>
        <dbReference type="ChEBI" id="CHEBI:30616"/>
        <dbReference type="ChEBI" id="CHEBI:43474"/>
        <dbReference type="ChEBI" id="CHEBI:456216"/>
        <dbReference type="EC" id="3.6.4.12"/>
    </reaction>
</comment>
<dbReference type="EMBL" id="DS113291">
    <property type="protein sequence ID" value="EAY13066.1"/>
    <property type="molecule type" value="Genomic_DNA"/>
</dbReference>
<dbReference type="RefSeq" id="XP_001325289.1">
    <property type="nucleotide sequence ID" value="XM_001325254.1"/>
</dbReference>
<dbReference type="GO" id="GO:0006357">
    <property type="term" value="P:regulation of transcription by RNA polymerase II"/>
    <property type="evidence" value="ECO:0000318"/>
    <property type="project" value="GO_Central"/>
</dbReference>
<keyword evidence="7 8" id="KW-0539">Nucleus</keyword>
<dbReference type="InterPro" id="IPR027417">
    <property type="entry name" value="P-loop_NTPase"/>
</dbReference>
<organism evidence="11 12">
    <name type="scientific">Trichomonas vaginalis (strain ATCC PRA-98 / G3)</name>
    <dbReference type="NCBI Taxonomy" id="412133"/>
    <lineage>
        <taxon>Eukaryota</taxon>
        <taxon>Metamonada</taxon>
        <taxon>Parabasalia</taxon>
        <taxon>Trichomonadida</taxon>
        <taxon>Trichomonadidae</taxon>
        <taxon>Trichomonas</taxon>
    </lineage>
</organism>
<dbReference type="GO" id="GO:0003678">
    <property type="term" value="F:DNA helicase activity"/>
    <property type="evidence" value="ECO:0000318"/>
    <property type="project" value="GO_Central"/>
</dbReference>
<dbReference type="GO" id="GO:0006338">
    <property type="term" value="P:chromatin remodeling"/>
    <property type="evidence" value="ECO:0000318"/>
    <property type="project" value="GO_Central"/>
</dbReference>
<dbReference type="KEGG" id="tva:4771039"/>
<keyword evidence="3 8" id="KW-0547">Nucleotide-binding</keyword>
<dbReference type="OMA" id="IINTEPY"/>
<dbReference type="Proteomes" id="UP000001542">
    <property type="component" value="Unassembled WGS sequence"/>
</dbReference>
<evidence type="ECO:0000256" key="3">
    <source>
        <dbReference type="ARBA" id="ARBA00022741"/>
    </source>
</evidence>
<dbReference type="PANTHER" id="PTHR11093">
    <property type="entry name" value="RUVB-RELATED REPTIN AND PONTIN"/>
    <property type="match status" value="1"/>
</dbReference>
<feature type="compositionally biased region" description="Basic and acidic residues" evidence="9">
    <location>
        <begin position="466"/>
        <end position="485"/>
    </location>
</feature>
<gene>
    <name evidence="11" type="ORF">TVAG_212480</name>
</gene>
<evidence type="ECO:0000256" key="4">
    <source>
        <dbReference type="ARBA" id="ARBA00022801"/>
    </source>
</evidence>
<dbReference type="InterPro" id="IPR041048">
    <property type="entry name" value="RuvB-like_C"/>
</dbReference>
<keyword evidence="5 8" id="KW-0347">Helicase</keyword>
<dbReference type="InParanoid" id="A2E2N8"/>
<dbReference type="VEuPathDB" id="TrichDB:TVAG_212480"/>
<dbReference type="STRING" id="5722.A2E2N8"/>
<dbReference type="Pfam" id="PF06068">
    <property type="entry name" value="TIP49"/>
    <property type="match status" value="1"/>
</dbReference>
<keyword evidence="12" id="KW-1185">Reference proteome</keyword>
<dbReference type="InterPro" id="IPR003593">
    <property type="entry name" value="AAA+_ATPase"/>
</dbReference>
<dbReference type="SUPFAM" id="SSF52540">
    <property type="entry name" value="P-loop containing nucleoside triphosphate hydrolases"/>
    <property type="match status" value="1"/>
</dbReference>
<dbReference type="OrthoDB" id="10060499at2759"/>
<proteinExistence type="inferred from homology"/>
<keyword evidence="8" id="KW-0805">Transcription regulation</keyword>
<evidence type="ECO:0000313" key="12">
    <source>
        <dbReference type="Proteomes" id="UP000001542"/>
    </source>
</evidence>
<dbReference type="GO" id="GO:0016887">
    <property type="term" value="F:ATP hydrolysis activity"/>
    <property type="evidence" value="ECO:0007669"/>
    <property type="project" value="RHEA"/>
</dbReference>
<dbReference type="GO" id="GO:0035267">
    <property type="term" value="C:NuA4 histone acetyltransferase complex"/>
    <property type="evidence" value="ECO:0000318"/>
    <property type="project" value="GO_Central"/>
</dbReference>
<dbReference type="Gene3D" id="1.10.8.60">
    <property type="match status" value="1"/>
</dbReference>
<dbReference type="GO" id="GO:0005524">
    <property type="term" value="F:ATP binding"/>
    <property type="evidence" value="ECO:0007669"/>
    <property type="project" value="UniProtKB-KW"/>
</dbReference>
<comment type="similarity">
    <text evidence="2 8">Belongs to the RuvB family.</text>
</comment>
<dbReference type="VEuPathDB" id="TrichDB:TVAGG3_0166260"/>
<dbReference type="EC" id="3.6.4.12" evidence="8"/>
<accession>A2E2N8</accession>
<dbReference type="SUPFAM" id="SSF50249">
    <property type="entry name" value="Nucleic acid-binding proteins"/>
    <property type="match status" value="1"/>
</dbReference>
<protein>
    <recommendedName>
        <fullName evidence="8">RuvB-like helicase</fullName>
        <ecNumber evidence="8">3.6.4.12</ecNumber>
    </recommendedName>
</protein>
<evidence type="ECO:0000256" key="9">
    <source>
        <dbReference type="SAM" id="MobiDB-lite"/>
    </source>
</evidence>
<dbReference type="GO" id="GO:0097255">
    <property type="term" value="C:R2TP complex"/>
    <property type="evidence" value="ECO:0000318"/>
    <property type="project" value="GO_Central"/>
</dbReference>